<reference evidence="2 3" key="1">
    <citation type="submission" date="2023-11" db="EMBL/GenBank/DDBJ databases">
        <authorList>
            <person name="Hedman E."/>
            <person name="Englund M."/>
            <person name="Stromberg M."/>
            <person name="Nyberg Akerstrom W."/>
            <person name="Nylinder S."/>
            <person name="Jareborg N."/>
            <person name="Kallberg Y."/>
            <person name="Kronander E."/>
        </authorList>
    </citation>
    <scope>NUCLEOTIDE SEQUENCE [LARGE SCALE GENOMIC DNA]</scope>
</reference>
<keyword evidence="3" id="KW-1185">Reference proteome</keyword>
<dbReference type="PANTHER" id="PTHR47272:SF2">
    <property type="entry name" value="PIGGYBAC TRANSPOSABLE ELEMENT-DERIVED PROTEIN 3-LIKE"/>
    <property type="match status" value="1"/>
</dbReference>
<comment type="caution">
    <text evidence="2">The sequence shown here is derived from an EMBL/GenBank/DDBJ whole genome shotgun (WGS) entry which is preliminary data.</text>
</comment>
<dbReference type="Proteomes" id="UP001314205">
    <property type="component" value="Unassembled WGS sequence"/>
</dbReference>
<sequence>MKSIRQPINYLQDYFDDQFYEMVSTCTNLYYLRKTGSELKTTKSEIQKLFGIHILMGCIPFPRLPMYWSSGISLEKITSKLSRDRFLQLRNALHVVGTDTAPPQQATNTLWKVQPMITQVRNGCNKQERVPGYYSIDEQMIPFTGRCPLRQVVKNKPRPVGLKNYVLTTSDGLMLDFDIYQGARTMFGDTNLGLGPSVVLHLSRSVPEGSCLYHDRHFTTIPLIEELQNRNLHSTGTIMANRIPEKTSLKFKKDGQMYRGESQQMVRDPTVLVKWKDNKSVLIASNCTGSNCTEIVKRWDKRTRTYVDVTAPKVIQNYNRYMGGVDVLDQQVEYYRTFIKTRKWTLKVLIHFYDLALVNAWRAYKIDCITNNYRRNKTLDLLDFRLEISEVLLSSPEKRRTEGMEEVENIMLRKFKKALMPSATLRYDGYDNLPVFDDLKSPRFCQLETCKSRTKIRCLKCNAYLCVIRG</sequence>
<organism evidence="2 3">
    <name type="scientific">Parnassius mnemosyne</name>
    <name type="common">clouded apollo</name>
    <dbReference type="NCBI Taxonomy" id="213953"/>
    <lineage>
        <taxon>Eukaryota</taxon>
        <taxon>Metazoa</taxon>
        <taxon>Ecdysozoa</taxon>
        <taxon>Arthropoda</taxon>
        <taxon>Hexapoda</taxon>
        <taxon>Insecta</taxon>
        <taxon>Pterygota</taxon>
        <taxon>Neoptera</taxon>
        <taxon>Endopterygota</taxon>
        <taxon>Lepidoptera</taxon>
        <taxon>Glossata</taxon>
        <taxon>Ditrysia</taxon>
        <taxon>Papilionoidea</taxon>
        <taxon>Papilionidae</taxon>
        <taxon>Parnassiinae</taxon>
        <taxon>Parnassini</taxon>
        <taxon>Parnassius</taxon>
        <taxon>Driopa</taxon>
    </lineage>
</organism>
<dbReference type="EMBL" id="CAVLGL010000078">
    <property type="protein sequence ID" value="CAK1585037.1"/>
    <property type="molecule type" value="Genomic_DNA"/>
</dbReference>
<feature type="domain" description="PiggyBac transposable element-derived protein" evidence="1">
    <location>
        <begin position="7"/>
        <end position="361"/>
    </location>
</feature>
<evidence type="ECO:0000313" key="3">
    <source>
        <dbReference type="Proteomes" id="UP001314205"/>
    </source>
</evidence>
<evidence type="ECO:0000259" key="1">
    <source>
        <dbReference type="Pfam" id="PF13843"/>
    </source>
</evidence>
<name>A0AAV1KT38_9NEOP</name>
<proteinExistence type="predicted"/>
<evidence type="ECO:0000313" key="2">
    <source>
        <dbReference type="EMBL" id="CAK1585037.1"/>
    </source>
</evidence>
<dbReference type="Pfam" id="PF13843">
    <property type="entry name" value="DDE_Tnp_1_7"/>
    <property type="match status" value="1"/>
</dbReference>
<accession>A0AAV1KT38</accession>
<dbReference type="InterPro" id="IPR029526">
    <property type="entry name" value="PGBD"/>
</dbReference>
<dbReference type="PANTHER" id="PTHR47272">
    <property type="entry name" value="DDE_TNP_1_7 DOMAIN-CONTAINING PROTEIN"/>
    <property type="match status" value="1"/>
</dbReference>
<gene>
    <name evidence="2" type="ORF">PARMNEM_LOCUS6182</name>
</gene>
<protein>
    <recommendedName>
        <fullName evidence="1">PiggyBac transposable element-derived protein domain-containing protein</fullName>
    </recommendedName>
</protein>
<dbReference type="AlphaFoldDB" id="A0AAV1KT38"/>